<dbReference type="OrthoDB" id="9787779at2"/>
<dbReference type="eggNOG" id="COG2303">
    <property type="taxonomic scope" value="Bacteria"/>
</dbReference>
<dbReference type="EMBL" id="ANAH02000005">
    <property type="protein sequence ID" value="EPX63206.1"/>
    <property type="molecule type" value="Genomic_DNA"/>
</dbReference>
<evidence type="ECO:0000256" key="3">
    <source>
        <dbReference type="ARBA" id="ARBA00022630"/>
    </source>
</evidence>
<evidence type="ECO:0000256" key="5">
    <source>
        <dbReference type="ARBA" id="ARBA00023002"/>
    </source>
</evidence>
<feature type="domain" description="FAD dependent oxidoreductase" evidence="7">
    <location>
        <begin position="12"/>
        <end position="54"/>
    </location>
</feature>
<dbReference type="PANTHER" id="PTHR42784">
    <property type="entry name" value="PYRANOSE 2-OXIDASE"/>
    <property type="match status" value="1"/>
</dbReference>
<evidence type="ECO:0000259" key="8">
    <source>
        <dbReference type="Pfam" id="PF05199"/>
    </source>
</evidence>
<protein>
    <submittedName>
        <fullName evidence="9">Glucose-methanol-choline (GMC) oxidoreductase</fullName>
    </submittedName>
</protein>
<comment type="caution">
    <text evidence="9">The sequence shown here is derived from an EMBL/GenBank/DDBJ whole genome shotgun (WGS) entry which is preliminary data.</text>
</comment>
<dbReference type="Gene3D" id="3.50.50.60">
    <property type="entry name" value="FAD/NAD(P)-binding domain"/>
    <property type="match status" value="2"/>
</dbReference>
<comment type="cofactor">
    <cofactor evidence="1">
        <name>FAD</name>
        <dbReference type="ChEBI" id="CHEBI:57692"/>
    </cofactor>
</comment>
<keyword evidence="5" id="KW-0560">Oxidoreductase</keyword>
<keyword evidence="3" id="KW-0285">Flavoprotein</keyword>
<reference evidence="9" key="1">
    <citation type="submission" date="2013-05" db="EMBL/GenBank/DDBJ databases">
        <title>Genome assembly of Cystobacter fuscus DSM 2262.</title>
        <authorList>
            <person name="Sharma G."/>
            <person name="Khatri I."/>
            <person name="Kaur C."/>
            <person name="Mayilraj S."/>
            <person name="Subramanian S."/>
        </authorList>
    </citation>
    <scope>NUCLEOTIDE SEQUENCE [LARGE SCALE GENOMIC DNA]</scope>
    <source>
        <strain evidence="9">DSM 2262</strain>
    </source>
</reference>
<keyword evidence="4" id="KW-0274">FAD</keyword>
<keyword evidence="10" id="KW-1185">Reference proteome</keyword>
<feature type="region of interest" description="Disordered" evidence="6">
    <location>
        <begin position="207"/>
        <end position="231"/>
    </location>
</feature>
<feature type="domain" description="Glucose-methanol-choline oxidoreductase C-terminal" evidence="8">
    <location>
        <begin position="465"/>
        <end position="574"/>
    </location>
</feature>
<evidence type="ECO:0000313" key="9">
    <source>
        <dbReference type="EMBL" id="EPX63206.1"/>
    </source>
</evidence>
<evidence type="ECO:0000256" key="6">
    <source>
        <dbReference type="SAM" id="MobiDB-lite"/>
    </source>
</evidence>
<name>S9PJI0_CYSF2</name>
<gene>
    <name evidence="9" type="ORF">D187_005611</name>
</gene>
<dbReference type="PANTHER" id="PTHR42784:SF1">
    <property type="entry name" value="PYRANOSE 2-OXIDASE"/>
    <property type="match status" value="1"/>
</dbReference>
<sequence>MKPASAGTPGYDVAIVGAGIAGSLMAAQLVSRGLRVVLLEAGDDLFFDTTTGVSNIQPLLERYYGSIYKVPNSPYPNLGHAPSPTLTTLNKYYVQQGPLAFGSDYIRIAGGSTRHWLGLCPRLDPGTFQERTLYGRAVDWPITYNDLEDWYYAAEKELGVAGDDENQGLAGVPPRKPGHKYPLPPIPQTYSDRVVAQAVEGLTFQSDEASPPVPVQVSSTPAARNSIPYDGRPPCQGSGSCIPICPTGAKYDASVHLKRALGVDPRNLEEPSLARERVTYIPKAVLKEIVLDDPEALHPKVSELVFKRSASEDDNLRVQARLYVLAIHAMEIPKVLLASRGQRAHGVANSSGRVGRYLMDHDIAITHARLSQPLYPFRGPRITSSIEGFCDGPFRRRHSAFRPELANVGTAWETNAPFSNVIARVAQGLTGKALREQVAWDSTAVIHIDAMIEPEPHFESRVFPSRLTDHWGLPRPEIQYRVGEYSQRGREAFIKLVKAIYGRLGAREQDIFEVPGWFGSGHVMGTTRMGQDPKTSVCDSFGLTHDHPNLYLAGSSLFPTVGTANPTLTLAALALRTAHEIERRLRHGLPA</sequence>
<evidence type="ECO:0000256" key="4">
    <source>
        <dbReference type="ARBA" id="ARBA00022827"/>
    </source>
</evidence>
<evidence type="ECO:0000313" key="10">
    <source>
        <dbReference type="Proteomes" id="UP000011682"/>
    </source>
</evidence>
<dbReference type="Proteomes" id="UP000011682">
    <property type="component" value="Unassembled WGS sequence"/>
</dbReference>
<dbReference type="RefSeq" id="WP_020917852.1">
    <property type="nucleotide sequence ID" value="NZ_ANAH02000005.1"/>
</dbReference>
<dbReference type="AlphaFoldDB" id="S9PJI0"/>
<dbReference type="SUPFAM" id="SSF51905">
    <property type="entry name" value="FAD/NAD(P)-binding domain"/>
    <property type="match status" value="1"/>
</dbReference>
<evidence type="ECO:0000256" key="1">
    <source>
        <dbReference type="ARBA" id="ARBA00001974"/>
    </source>
</evidence>
<evidence type="ECO:0000256" key="2">
    <source>
        <dbReference type="ARBA" id="ARBA00010790"/>
    </source>
</evidence>
<proteinExistence type="inferred from homology"/>
<accession>S9PJI0</accession>
<dbReference type="InterPro" id="IPR006076">
    <property type="entry name" value="FAD-dep_OxRdtase"/>
</dbReference>
<dbReference type="InterPro" id="IPR036188">
    <property type="entry name" value="FAD/NAD-bd_sf"/>
</dbReference>
<dbReference type="InterPro" id="IPR007867">
    <property type="entry name" value="GMC_OxRtase_C"/>
</dbReference>
<comment type="similarity">
    <text evidence="2">Belongs to the GMC oxidoreductase family.</text>
</comment>
<dbReference type="Pfam" id="PF05199">
    <property type="entry name" value="GMC_oxred_C"/>
    <property type="match status" value="1"/>
</dbReference>
<dbReference type="Pfam" id="PF01266">
    <property type="entry name" value="DAO"/>
    <property type="match status" value="1"/>
</dbReference>
<dbReference type="GO" id="GO:0016614">
    <property type="term" value="F:oxidoreductase activity, acting on CH-OH group of donors"/>
    <property type="evidence" value="ECO:0007669"/>
    <property type="project" value="InterPro"/>
</dbReference>
<evidence type="ECO:0000259" key="7">
    <source>
        <dbReference type="Pfam" id="PF01266"/>
    </source>
</evidence>
<organism evidence="9 10">
    <name type="scientific">Cystobacter fuscus (strain ATCC 25194 / DSM 2262 / NBRC 100088 / M29)</name>
    <dbReference type="NCBI Taxonomy" id="1242864"/>
    <lineage>
        <taxon>Bacteria</taxon>
        <taxon>Pseudomonadati</taxon>
        <taxon>Myxococcota</taxon>
        <taxon>Myxococcia</taxon>
        <taxon>Myxococcales</taxon>
        <taxon>Cystobacterineae</taxon>
        <taxon>Archangiaceae</taxon>
        <taxon>Cystobacter</taxon>
    </lineage>
</organism>
<dbReference type="InterPro" id="IPR051473">
    <property type="entry name" value="P2Ox-like"/>
</dbReference>